<evidence type="ECO:0000313" key="3">
    <source>
        <dbReference type="Proteomes" id="UP000777438"/>
    </source>
</evidence>
<keyword evidence="3" id="KW-1185">Reference proteome</keyword>
<protein>
    <recommendedName>
        <fullName evidence="1">DUF7600 domain-containing protein</fullName>
    </recommendedName>
</protein>
<sequence length="530" mass="60296">MRLQFTDAIPIDKSKNVDISNSAIDETWVKIYLSKSNFDTNYPPEPPIIPQPIWGFPALFDLCRSQPHQLGVMEWGHSYGGLVNYHVHPKELFPGEEEQPRAWGEMGLTGGTDRSDPMEIPHLDQRVVDKNLEESHNTGQEPMSITATINDPFGLLPPELLIDILVRSQSTDVANLFWPGREFEHLFERWRSIYDRVRTSKKRVWALSSRLSDLVAMRLESRVCHGSLCRSVFNPLAADDDRTWLTAHSYFTSVITVEGLTSTAWASLVNINDKNYVSGLRLVQPNGDTVQLRYRHPQHEVAFSWDNRFQVAAEARDYLDVPRESITWTHVEAAKGGFDALKMVYLSIHGPDLDEITQDRQDRNADLGESALWYPGIPDPSLQFLDDGELLLQHLTDINVWIVDRTDEDYGVHTNIWAMELCFNGPTAQTFLKRQYHHVSLDSRNGERITGADSWYDDPETVFAITLHTSYGRCIQIPPDISPIVDQTKVFVEELRLMEATIVGCFSVLKHHKIFQNIGVACIPSSNPGM</sequence>
<feature type="domain" description="DUF7600" evidence="1">
    <location>
        <begin position="246"/>
        <end position="310"/>
    </location>
</feature>
<dbReference type="InterPro" id="IPR056021">
    <property type="entry name" value="DUF7600"/>
</dbReference>
<comment type="caution">
    <text evidence="2">The sequence shown here is derived from an EMBL/GenBank/DDBJ whole genome shotgun (WGS) entry which is preliminary data.</text>
</comment>
<dbReference type="OrthoDB" id="5273847at2759"/>
<proteinExistence type="predicted"/>
<reference evidence="2 3" key="1">
    <citation type="journal article" date="2021" name="Nat. Commun.">
        <title>Genetic determinants of endophytism in the Arabidopsis root mycobiome.</title>
        <authorList>
            <person name="Mesny F."/>
            <person name="Miyauchi S."/>
            <person name="Thiergart T."/>
            <person name="Pickel B."/>
            <person name="Atanasova L."/>
            <person name="Karlsson M."/>
            <person name="Huettel B."/>
            <person name="Barry K.W."/>
            <person name="Haridas S."/>
            <person name="Chen C."/>
            <person name="Bauer D."/>
            <person name="Andreopoulos W."/>
            <person name="Pangilinan J."/>
            <person name="LaButti K."/>
            <person name="Riley R."/>
            <person name="Lipzen A."/>
            <person name="Clum A."/>
            <person name="Drula E."/>
            <person name="Henrissat B."/>
            <person name="Kohler A."/>
            <person name="Grigoriev I.V."/>
            <person name="Martin F.M."/>
            <person name="Hacquard S."/>
        </authorList>
    </citation>
    <scope>NUCLEOTIDE SEQUENCE [LARGE SCALE GENOMIC DNA]</scope>
    <source>
        <strain evidence="2 3">MPI-CAGE-CH-0241</strain>
    </source>
</reference>
<evidence type="ECO:0000259" key="1">
    <source>
        <dbReference type="Pfam" id="PF24539"/>
    </source>
</evidence>
<dbReference type="EMBL" id="JAGPYM010000005">
    <property type="protein sequence ID" value="KAH6894690.1"/>
    <property type="molecule type" value="Genomic_DNA"/>
</dbReference>
<accession>A0A9P8WAM3</accession>
<evidence type="ECO:0000313" key="2">
    <source>
        <dbReference type="EMBL" id="KAH6894690.1"/>
    </source>
</evidence>
<name>A0A9P8WAM3_9HYPO</name>
<organism evidence="2 3">
    <name type="scientific">Thelonectria olida</name>
    <dbReference type="NCBI Taxonomy" id="1576542"/>
    <lineage>
        <taxon>Eukaryota</taxon>
        <taxon>Fungi</taxon>
        <taxon>Dikarya</taxon>
        <taxon>Ascomycota</taxon>
        <taxon>Pezizomycotina</taxon>
        <taxon>Sordariomycetes</taxon>
        <taxon>Hypocreomycetidae</taxon>
        <taxon>Hypocreales</taxon>
        <taxon>Nectriaceae</taxon>
        <taxon>Thelonectria</taxon>
    </lineage>
</organism>
<dbReference type="Proteomes" id="UP000777438">
    <property type="component" value="Unassembled WGS sequence"/>
</dbReference>
<dbReference type="AlphaFoldDB" id="A0A9P8WAM3"/>
<dbReference type="Pfam" id="PF24539">
    <property type="entry name" value="DUF7600"/>
    <property type="match status" value="1"/>
</dbReference>
<gene>
    <name evidence="2" type="ORF">B0T10DRAFT_536747</name>
</gene>